<evidence type="ECO:0000313" key="3">
    <source>
        <dbReference type="Proteomes" id="UP000758168"/>
    </source>
</evidence>
<dbReference type="PANTHER" id="PTHR45036">
    <property type="entry name" value="METHYLTRANSFERASE LIKE 7B"/>
    <property type="match status" value="1"/>
</dbReference>
<reference evidence="2 3" key="1">
    <citation type="submission" date="2021-03" db="EMBL/GenBank/DDBJ databases">
        <title>Sequencing the genomes of 1000 actinobacteria strains.</title>
        <authorList>
            <person name="Klenk H.-P."/>
        </authorList>
    </citation>
    <scope>NUCLEOTIDE SEQUENCE [LARGE SCALE GENOMIC DNA]</scope>
    <source>
        <strain evidence="2 3">DSM 12936</strain>
    </source>
</reference>
<gene>
    <name evidence="2" type="ORF">JOF54_000738</name>
</gene>
<dbReference type="CDD" id="cd02440">
    <property type="entry name" value="AdoMet_MTases"/>
    <property type="match status" value="1"/>
</dbReference>
<dbReference type="EMBL" id="JAGIOB010000001">
    <property type="protein sequence ID" value="MBP2415816.1"/>
    <property type="molecule type" value="Genomic_DNA"/>
</dbReference>
<dbReference type="InterPro" id="IPR052356">
    <property type="entry name" value="Thiol_S-MT"/>
</dbReference>
<protein>
    <submittedName>
        <fullName evidence="2">Ubiquinone/menaquinone biosynthesis C-methylase UbiE</fullName>
    </submittedName>
</protein>
<dbReference type="RefSeq" id="WP_210053084.1">
    <property type="nucleotide sequence ID" value="NZ_BAAAMH010000023.1"/>
</dbReference>
<dbReference type="SUPFAM" id="SSF53335">
    <property type="entry name" value="S-adenosyl-L-methionine-dependent methyltransferases"/>
    <property type="match status" value="1"/>
</dbReference>
<keyword evidence="2" id="KW-0830">Ubiquinone</keyword>
<name>A0ABS4Z435_9ACTN</name>
<comment type="caution">
    <text evidence="2">The sequence shown here is derived from an EMBL/GenBank/DDBJ whole genome shotgun (WGS) entry which is preliminary data.</text>
</comment>
<dbReference type="Gene3D" id="3.40.50.150">
    <property type="entry name" value="Vaccinia Virus protein VP39"/>
    <property type="match status" value="1"/>
</dbReference>
<dbReference type="Proteomes" id="UP000758168">
    <property type="component" value="Unassembled WGS sequence"/>
</dbReference>
<feature type="domain" description="Methyltransferase type 11" evidence="1">
    <location>
        <begin position="38"/>
        <end position="131"/>
    </location>
</feature>
<organism evidence="2 3">
    <name type="scientific">Microlunatus capsulatus</name>
    <dbReference type="NCBI Taxonomy" id="99117"/>
    <lineage>
        <taxon>Bacteria</taxon>
        <taxon>Bacillati</taxon>
        <taxon>Actinomycetota</taxon>
        <taxon>Actinomycetes</taxon>
        <taxon>Propionibacteriales</taxon>
        <taxon>Propionibacteriaceae</taxon>
        <taxon>Microlunatus</taxon>
    </lineage>
</organism>
<keyword evidence="3" id="KW-1185">Reference proteome</keyword>
<dbReference type="InterPro" id="IPR013216">
    <property type="entry name" value="Methyltransf_11"/>
</dbReference>
<accession>A0ABS4Z435</accession>
<sequence>MGLYRRHLQPRLLAAALGDAQTAAIRRRVCAGLVGEVLEVGYGSGLNQPHLPAAVTAVAAVEPSAVALELAAGRRAASAVPVAVVGDDAQRLPLPDDRFDAALCTWSLCAVPDPLAALREVRRVLRPGAVLHLVEHGLAPDGGVARAQRRWSGLNRAVAGCVLDRDVADLVERAGLTWTVLDRSYEPGLPRAARYFYEGRATA</sequence>
<dbReference type="PANTHER" id="PTHR45036:SF1">
    <property type="entry name" value="METHYLTRANSFERASE LIKE 7A"/>
    <property type="match status" value="1"/>
</dbReference>
<dbReference type="InterPro" id="IPR029063">
    <property type="entry name" value="SAM-dependent_MTases_sf"/>
</dbReference>
<dbReference type="Pfam" id="PF08241">
    <property type="entry name" value="Methyltransf_11"/>
    <property type="match status" value="1"/>
</dbReference>
<evidence type="ECO:0000259" key="1">
    <source>
        <dbReference type="Pfam" id="PF08241"/>
    </source>
</evidence>
<evidence type="ECO:0000313" key="2">
    <source>
        <dbReference type="EMBL" id="MBP2415816.1"/>
    </source>
</evidence>
<proteinExistence type="predicted"/>